<evidence type="ECO:0000313" key="3">
    <source>
        <dbReference type="Proteomes" id="UP001234178"/>
    </source>
</evidence>
<protein>
    <submittedName>
        <fullName evidence="2">Uncharacterized protein</fullName>
    </submittedName>
</protein>
<name>A0ABQ9ZQF7_9CRUS</name>
<gene>
    <name evidence="2" type="ORF">OUZ56_030156</name>
</gene>
<accession>A0ABQ9ZQF7</accession>
<organism evidence="2 3">
    <name type="scientific">Daphnia magna</name>
    <dbReference type="NCBI Taxonomy" id="35525"/>
    <lineage>
        <taxon>Eukaryota</taxon>
        <taxon>Metazoa</taxon>
        <taxon>Ecdysozoa</taxon>
        <taxon>Arthropoda</taxon>
        <taxon>Crustacea</taxon>
        <taxon>Branchiopoda</taxon>
        <taxon>Diplostraca</taxon>
        <taxon>Cladocera</taxon>
        <taxon>Anomopoda</taxon>
        <taxon>Daphniidae</taxon>
        <taxon>Daphnia</taxon>
    </lineage>
</organism>
<dbReference type="EMBL" id="JAOYFB010000005">
    <property type="protein sequence ID" value="KAK4015167.1"/>
    <property type="molecule type" value="Genomic_DNA"/>
</dbReference>
<dbReference type="Proteomes" id="UP001234178">
    <property type="component" value="Unassembled WGS sequence"/>
</dbReference>
<sequence>MDMDGHTNTQNLRVIACHCTPAPYAAPLAKAHLNLKKKGGTFFNDEVSFQYEDSNKMCPLVLCNLNMRTAKEEKEERRARELRMSLAQVVREPLCNHEAAEPSHYETGIKSERKQQEFLKLRRTRGGYLFPSSLDRAGLRESFGSFPAGRKSSAPQISVKKKKKKKNDQHGSPLRPSVLSACFLAKSNDNN</sequence>
<evidence type="ECO:0000313" key="2">
    <source>
        <dbReference type="EMBL" id="KAK4015167.1"/>
    </source>
</evidence>
<reference evidence="2 3" key="1">
    <citation type="journal article" date="2023" name="Nucleic Acids Res.">
        <title>The hologenome of Daphnia magna reveals possible DNA methylation and microbiome-mediated evolution of the host genome.</title>
        <authorList>
            <person name="Chaturvedi A."/>
            <person name="Li X."/>
            <person name="Dhandapani V."/>
            <person name="Marshall H."/>
            <person name="Kissane S."/>
            <person name="Cuenca-Cambronero M."/>
            <person name="Asole G."/>
            <person name="Calvet F."/>
            <person name="Ruiz-Romero M."/>
            <person name="Marangio P."/>
            <person name="Guigo R."/>
            <person name="Rago D."/>
            <person name="Mirbahai L."/>
            <person name="Eastwood N."/>
            <person name="Colbourne J.K."/>
            <person name="Zhou J."/>
            <person name="Mallon E."/>
            <person name="Orsini L."/>
        </authorList>
    </citation>
    <scope>NUCLEOTIDE SEQUENCE [LARGE SCALE GENOMIC DNA]</scope>
    <source>
        <strain evidence="2">LRV0_1</strain>
    </source>
</reference>
<evidence type="ECO:0000256" key="1">
    <source>
        <dbReference type="SAM" id="MobiDB-lite"/>
    </source>
</evidence>
<proteinExistence type="predicted"/>
<keyword evidence="3" id="KW-1185">Reference proteome</keyword>
<comment type="caution">
    <text evidence="2">The sequence shown here is derived from an EMBL/GenBank/DDBJ whole genome shotgun (WGS) entry which is preliminary data.</text>
</comment>
<feature type="region of interest" description="Disordered" evidence="1">
    <location>
        <begin position="144"/>
        <end position="177"/>
    </location>
</feature>